<keyword evidence="2" id="KW-0472">Membrane</keyword>
<accession>A0ABP8HE82</accession>
<evidence type="ECO:0000256" key="2">
    <source>
        <dbReference type="SAM" id="Phobius"/>
    </source>
</evidence>
<sequence>MDSVKPDKTLAGRLDGLELPGAPPFREEAVWNGIARHLRARRLRALWPRMAVAALLLLLAAPLLLLRTEVSPPPQARVTPETKDRISTGAAPAVEPTTKTMSREEATVATKTRVTQPAPGKVVVAPALPGDSSVAIVQVMVPADTVPAPPAAAIAATPAVAVTAPVRRFRIAHINDRGTPVLPEIAATPVPDEDRDPQGVLRLRRGASGPQTETEGPHERRPRRFSLSLSPQ</sequence>
<keyword evidence="2" id="KW-1133">Transmembrane helix</keyword>
<reference evidence="4" key="1">
    <citation type="journal article" date="2019" name="Int. J. Syst. Evol. Microbiol.">
        <title>The Global Catalogue of Microorganisms (GCM) 10K type strain sequencing project: providing services to taxonomists for standard genome sequencing and annotation.</title>
        <authorList>
            <consortium name="The Broad Institute Genomics Platform"/>
            <consortium name="The Broad Institute Genome Sequencing Center for Infectious Disease"/>
            <person name="Wu L."/>
            <person name="Ma J."/>
        </authorList>
    </citation>
    <scope>NUCLEOTIDE SEQUENCE [LARGE SCALE GENOMIC DNA]</scope>
    <source>
        <strain evidence="4">JCM 17919</strain>
    </source>
</reference>
<evidence type="ECO:0000256" key="1">
    <source>
        <dbReference type="SAM" id="MobiDB-lite"/>
    </source>
</evidence>
<protein>
    <submittedName>
        <fullName evidence="3">Uncharacterized protein</fullName>
    </submittedName>
</protein>
<feature type="transmembrane region" description="Helical" evidence="2">
    <location>
        <begin position="46"/>
        <end position="66"/>
    </location>
</feature>
<gene>
    <name evidence="3" type="ORF">GCM10023184_34400</name>
</gene>
<comment type="caution">
    <text evidence="3">The sequence shown here is derived from an EMBL/GenBank/DDBJ whole genome shotgun (WGS) entry which is preliminary data.</text>
</comment>
<evidence type="ECO:0000313" key="4">
    <source>
        <dbReference type="Proteomes" id="UP001501725"/>
    </source>
</evidence>
<dbReference type="EMBL" id="BAABGY010000011">
    <property type="protein sequence ID" value="GAA4338159.1"/>
    <property type="molecule type" value="Genomic_DNA"/>
</dbReference>
<keyword evidence="4" id="KW-1185">Reference proteome</keyword>
<organism evidence="3 4">
    <name type="scientific">Flaviaesturariibacter amylovorans</name>
    <dbReference type="NCBI Taxonomy" id="1084520"/>
    <lineage>
        <taxon>Bacteria</taxon>
        <taxon>Pseudomonadati</taxon>
        <taxon>Bacteroidota</taxon>
        <taxon>Chitinophagia</taxon>
        <taxon>Chitinophagales</taxon>
        <taxon>Chitinophagaceae</taxon>
        <taxon>Flaviaestuariibacter</taxon>
    </lineage>
</organism>
<proteinExistence type="predicted"/>
<name>A0ABP8HE82_9BACT</name>
<dbReference type="Proteomes" id="UP001501725">
    <property type="component" value="Unassembled WGS sequence"/>
</dbReference>
<feature type="region of interest" description="Disordered" evidence="1">
    <location>
        <begin position="182"/>
        <end position="232"/>
    </location>
</feature>
<dbReference type="RefSeq" id="WP_345257028.1">
    <property type="nucleotide sequence ID" value="NZ_BAABGY010000011.1"/>
</dbReference>
<feature type="region of interest" description="Disordered" evidence="1">
    <location>
        <begin position="73"/>
        <end position="100"/>
    </location>
</feature>
<evidence type="ECO:0000313" key="3">
    <source>
        <dbReference type="EMBL" id="GAA4338159.1"/>
    </source>
</evidence>
<keyword evidence="2" id="KW-0812">Transmembrane</keyword>